<keyword evidence="2" id="KW-0812">Transmembrane</keyword>
<name>A0ABT5ZNE3_9ACTN</name>
<evidence type="ECO:0000256" key="2">
    <source>
        <dbReference type="SAM" id="Phobius"/>
    </source>
</evidence>
<feature type="compositionally biased region" description="Basic and acidic residues" evidence="1">
    <location>
        <begin position="58"/>
        <end position="69"/>
    </location>
</feature>
<evidence type="ECO:0000256" key="1">
    <source>
        <dbReference type="SAM" id="MobiDB-lite"/>
    </source>
</evidence>
<proteinExistence type="predicted"/>
<evidence type="ECO:0008006" key="5">
    <source>
        <dbReference type="Google" id="ProtNLM"/>
    </source>
</evidence>
<feature type="region of interest" description="Disordered" evidence="1">
    <location>
        <begin position="1"/>
        <end position="89"/>
    </location>
</feature>
<reference evidence="3 4" key="1">
    <citation type="submission" date="2023-03" db="EMBL/GenBank/DDBJ databases">
        <title>Draft genome sequence of Streptomyces sp. RB6PN23 isolated from peat swamp forest in Thailand.</title>
        <authorList>
            <person name="Klaysubun C."/>
            <person name="Duangmal K."/>
        </authorList>
    </citation>
    <scope>NUCLEOTIDE SEQUENCE [LARGE SCALE GENOMIC DNA]</scope>
    <source>
        <strain evidence="3 4">RB6PN23</strain>
    </source>
</reference>
<accession>A0ABT5ZNE3</accession>
<evidence type="ECO:0000313" key="3">
    <source>
        <dbReference type="EMBL" id="MDF3291100.1"/>
    </source>
</evidence>
<sequence>MSSVRITTYRDPGPAPLATPALRERQAPSDEQERDPFAPPPKGTPDRPWQPRSGQGERWSDRQPERHDPSNGQFGSRGPVRPEGPRFDVTDPAQRRARYALLAGMWGLFFGLFSMAPVALLLGVLALYWGVSSLRAKPKEGQRPQFTAALSGILTGVVALAIVAASFTFQLAYRNYYSCVNDALTQPARQACSQLLPSQLRQVLGAQD</sequence>
<feature type="transmembrane region" description="Helical" evidence="2">
    <location>
        <begin position="149"/>
        <end position="169"/>
    </location>
</feature>
<dbReference type="EMBL" id="JARJBC010000010">
    <property type="protein sequence ID" value="MDF3291100.1"/>
    <property type="molecule type" value="Genomic_DNA"/>
</dbReference>
<dbReference type="RefSeq" id="WP_276094362.1">
    <property type="nucleotide sequence ID" value="NZ_JARJBC010000010.1"/>
</dbReference>
<evidence type="ECO:0000313" key="4">
    <source>
        <dbReference type="Proteomes" id="UP001216579"/>
    </source>
</evidence>
<dbReference type="Proteomes" id="UP001216579">
    <property type="component" value="Unassembled WGS sequence"/>
</dbReference>
<keyword evidence="4" id="KW-1185">Reference proteome</keyword>
<gene>
    <name evidence="3" type="ORF">P3G67_18045</name>
</gene>
<keyword evidence="2" id="KW-1133">Transmembrane helix</keyword>
<protein>
    <recommendedName>
        <fullName evidence="5">DUF4190 domain-containing protein</fullName>
    </recommendedName>
</protein>
<comment type="caution">
    <text evidence="3">The sequence shown here is derived from an EMBL/GenBank/DDBJ whole genome shotgun (WGS) entry which is preliminary data.</text>
</comment>
<keyword evidence="2" id="KW-0472">Membrane</keyword>
<organism evidence="3 4">
    <name type="scientific">Streptomyces silvisoli</name>
    <dbReference type="NCBI Taxonomy" id="3034235"/>
    <lineage>
        <taxon>Bacteria</taxon>
        <taxon>Bacillati</taxon>
        <taxon>Actinomycetota</taxon>
        <taxon>Actinomycetes</taxon>
        <taxon>Kitasatosporales</taxon>
        <taxon>Streptomycetaceae</taxon>
        <taxon>Streptomyces</taxon>
    </lineage>
</organism>
<feature type="transmembrane region" description="Helical" evidence="2">
    <location>
        <begin position="105"/>
        <end position="129"/>
    </location>
</feature>